<evidence type="ECO:0000256" key="2">
    <source>
        <dbReference type="ARBA" id="ARBA00022694"/>
    </source>
</evidence>
<dbReference type="GO" id="GO:0032447">
    <property type="term" value="P:protein urmylation"/>
    <property type="evidence" value="ECO:0007669"/>
    <property type="project" value="UniProtKB-UniRule"/>
</dbReference>
<dbReference type="HOGENOM" id="CLU_024534_1_0_1"/>
<dbReference type="GeneID" id="13883922"/>
<comment type="subcellular location">
    <subcellularLocation>
        <location evidence="3">Cytoplasm</location>
    </subcellularLocation>
</comment>
<dbReference type="STRING" id="1071382.H2B0X2"/>
<accession>H2B0X2</accession>
<dbReference type="eggNOG" id="KOG2594">
    <property type="taxonomic scope" value="Eukaryota"/>
</dbReference>
<reference evidence="4 5" key="1">
    <citation type="journal article" date="2011" name="Proc. Natl. Acad. Sci. U.S.A.">
        <title>Evolutionary erosion of yeast sex chromosomes by mating-type switching accidents.</title>
        <authorList>
            <person name="Gordon J.L."/>
            <person name="Armisen D."/>
            <person name="Proux-Wera E."/>
            <person name="Oheigeartaigh S.S."/>
            <person name="Byrne K.P."/>
            <person name="Wolfe K.H."/>
        </authorList>
    </citation>
    <scope>NUCLEOTIDE SEQUENCE [LARGE SCALE GENOMIC DNA]</scope>
    <source>
        <strain evidence="5">ATCC 22294 / BCRC 22015 / CBS 2517 / CECT 1963 / NBRC 1671 / NRRL Y-8276</strain>
    </source>
</reference>
<dbReference type="FunCoup" id="H2B0X2">
    <property type="interactions" value="212"/>
</dbReference>
<evidence type="ECO:0000256" key="3">
    <source>
        <dbReference type="HAMAP-Rule" id="MF_03054"/>
    </source>
</evidence>
<evidence type="ECO:0000313" key="4">
    <source>
        <dbReference type="EMBL" id="CCF60272.1"/>
    </source>
</evidence>
<dbReference type="PANTHER" id="PTHR20882:SF14">
    <property type="entry name" value="CYTOPLASMIC TRNA 2-THIOLATION PROTEIN 2"/>
    <property type="match status" value="1"/>
</dbReference>
<evidence type="ECO:0000256" key="1">
    <source>
        <dbReference type="ARBA" id="ARBA00022490"/>
    </source>
</evidence>
<dbReference type="AlphaFoldDB" id="H2B0X2"/>
<proteinExistence type="inferred from homology"/>
<dbReference type="GO" id="GO:0005829">
    <property type="term" value="C:cytosol"/>
    <property type="evidence" value="ECO:0007669"/>
    <property type="project" value="EnsemblFungi"/>
</dbReference>
<comment type="similarity">
    <text evidence="3">Belongs to the CTU2/NCS2 family.</text>
</comment>
<dbReference type="OrthoDB" id="25129at2759"/>
<dbReference type="GO" id="GO:0002143">
    <property type="term" value="P:tRNA wobble position uridine thiolation"/>
    <property type="evidence" value="ECO:0007669"/>
    <property type="project" value="EnsemblFungi"/>
</dbReference>
<dbReference type="EMBL" id="HE650830">
    <property type="protein sequence ID" value="CCF60272.1"/>
    <property type="molecule type" value="Genomic_DNA"/>
</dbReference>
<dbReference type="GO" id="GO:0016783">
    <property type="term" value="F:sulfurtransferase activity"/>
    <property type="evidence" value="ECO:0007669"/>
    <property type="project" value="TreeGrafter"/>
</dbReference>
<keyword evidence="2 3" id="KW-0819">tRNA processing</keyword>
<dbReference type="Proteomes" id="UP000005220">
    <property type="component" value="Chromosome 10"/>
</dbReference>
<comment type="pathway">
    <text evidence="3">tRNA modification; 5-methoxycarbonylmethyl-2-thiouridine-tRNA biosynthesis.</text>
</comment>
<dbReference type="GO" id="GO:0000049">
    <property type="term" value="F:tRNA binding"/>
    <property type="evidence" value="ECO:0007669"/>
    <property type="project" value="InterPro"/>
</dbReference>
<dbReference type="GO" id="GO:0001403">
    <property type="term" value="P:invasive growth in response to glucose limitation"/>
    <property type="evidence" value="ECO:0007669"/>
    <property type="project" value="EnsemblFungi"/>
</dbReference>
<protein>
    <recommendedName>
        <fullName evidence="3">Cytoplasmic tRNA 2-thiolation protein 2</fullName>
    </recommendedName>
</protein>
<sequence>MDATVFCKRCKDKNATVQSRKEPFCNDCFVKFVSLKQRKRMMGDEYYRDCFKVIYDKDAPNGGVSEVALPFDFGTSCIAALDVLTLVLKDQISQHRGKTGFKVHVITVYMDDEQRKTYTDKWNELCAFDRFDAELMKHFTFHLLDINAFLNTSELQQIVLDHVDYTAKGIQYNITEAENVKSLLSSCPNRSTKEDLIKMIIKHVVKKFTYQHPDTKVILWGHSMTKLADEIIGLVIKGRGSQVARALDAESFDEDYADNFKNLYALKDIFLSETDAYCIITGLESFTVNYKAKDTLLLAKSEKFDDSKSVMKLPKNMTIDELVRKYFTDIEMEYSNIIATVLRTGDKLKAPEIREDCKKCSICNSIIYIEPSQWLSDIAVLKGHPVETEEEQLAYNEWKNSKVGIEMNEYFELKDLAWENGSNSSLCYGCIINLNSIKKKNLVWLKHGKKELNEVLNEYQLNSDSDD</sequence>
<dbReference type="InParanoid" id="H2B0X2"/>
<keyword evidence="5" id="KW-1185">Reference proteome</keyword>
<dbReference type="HAMAP" id="MF_03054">
    <property type="entry name" value="CTU2"/>
    <property type="match status" value="1"/>
</dbReference>
<dbReference type="UniPathway" id="UPA00988"/>
<dbReference type="Pfam" id="PF10288">
    <property type="entry name" value="CTU2"/>
    <property type="match status" value="1"/>
</dbReference>
<keyword evidence="1 3" id="KW-0963">Cytoplasm</keyword>
<dbReference type="GO" id="GO:0016779">
    <property type="term" value="F:nucleotidyltransferase activity"/>
    <property type="evidence" value="ECO:0007669"/>
    <property type="project" value="UniProtKB-UniRule"/>
</dbReference>
<gene>
    <name evidence="4" type="primary">KAFR0J02080</name>
    <name evidence="3" type="synonym">CTU2</name>
    <name evidence="3" type="synonym">NCS2</name>
    <name evidence="4" type="ORF">KAFR_0J02080</name>
</gene>
<dbReference type="InterPro" id="IPR014729">
    <property type="entry name" value="Rossmann-like_a/b/a_fold"/>
</dbReference>
<organism evidence="4 5">
    <name type="scientific">Kazachstania africana (strain ATCC 22294 / BCRC 22015 / CBS 2517 / CECT 1963 / NBRC 1671 / NRRL Y-8276)</name>
    <name type="common">Yeast</name>
    <name type="synonym">Kluyveromyces africanus</name>
    <dbReference type="NCBI Taxonomy" id="1071382"/>
    <lineage>
        <taxon>Eukaryota</taxon>
        <taxon>Fungi</taxon>
        <taxon>Dikarya</taxon>
        <taxon>Ascomycota</taxon>
        <taxon>Saccharomycotina</taxon>
        <taxon>Saccharomycetes</taxon>
        <taxon>Saccharomycetales</taxon>
        <taxon>Saccharomycetaceae</taxon>
        <taxon>Kazachstania</taxon>
    </lineage>
</organism>
<evidence type="ECO:0000313" key="5">
    <source>
        <dbReference type="Proteomes" id="UP000005220"/>
    </source>
</evidence>
<dbReference type="InterPro" id="IPR019407">
    <property type="entry name" value="CTU2"/>
</dbReference>
<dbReference type="PANTHER" id="PTHR20882">
    <property type="entry name" value="CYTOPLASMIC TRNA 2-THIOLATION PROTEIN 2"/>
    <property type="match status" value="1"/>
</dbReference>
<dbReference type="Gene3D" id="3.40.50.620">
    <property type="entry name" value="HUPs"/>
    <property type="match status" value="1"/>
</dbReference>
<comment type="function">
    <text evidence="3">Plays a central role in 2-thiolation of mcm(5)S(2)U at tRNA wobble positions of tRNA(Lys), tRNA(Glu) and tRNA(Gln). May act by forming a heterodimer with NCS6 that ligates sulfur from thiocarboxylated URM1 onto the uridine of tRNAs at wobble position. Prior mcm(5) tRNA modification by the elongator complex is required for 2-thiolation. May also be involved in protein urmylation.</text>
</comment>
<dbReference type="RefSeq" id="XP_003959407.1">
    <property type="nucleotide sequence ID" value="XM_003959358.1"/>
</dbReference>
<name>H2B0X2_KAZAF</name>
<dbReference type="KEGG" id="kaf:KAFR_0J02080"/>
<dbReference type="GO" id="GO:0007124">
    <property type="term" value="P:pseudohyphal growth"/>
    <property type="evidence" value="ECO:0007669"/>
    <property type="project" value="EnsemblFungi"/>
</dbReference>